<dbReference type="InterPro" id="IPR024294">
    <property type="entry name" value="DUF3810"/>
</dbReference>
<keyword evidence="1" id="KW-1133">Transmembrane helix</keyword>
<feature type="transmembrane region" description="Helical" evidence="1">
    <location>
        <begin position="6"/>
        <end position="26"/>
    </location>
</feature>
<dbReference type="Pfam" id="PF12725">
    <property type="entry name" value="DUF3810"/>
    <property type="match status" value="1"/>
</dbReference>
<evidence type="ECO:0000313" key="4">
    <source>
        <dbReference type="Proteomes" id="UP000260862"/>
    </source>
</evidence>
<protein>
    <submittedName>
        <fullName evidence="2">DUF3810 domain-containing protein</fullName>
    </submittedName>
</protein>
<evidence type="ECO:0000313" key="3">
    <source>
        <dbReference type="EMBL" id="RGS09912.1"/>
    </source>
</evidence>
<comment type="caution">
    <text evidence="2">The sequence shown here is derived from an EMBL/GenBank/DDBJ whole genome shotgun (WGS) entry which is preliminary data.</text>
</comment>
<dbReference type="Proteomes" id="UP000285750">
    <property type="component" value="Unassembled WGS sequence"/>
</dbReference>
<dbReference type="AlphaFoldDB" id="A0A3E4N7P3"/>
<evidence type="ECO:0000313" key="5">
    <source>
        <dbReference type="Proteomes" id="UP000285750"/>
    </source>
</evidence>
<feature type="transmembrane region" description="Helical" evidence="1">
    <location>
        <begin position="89"/>
        <end position="110"/>
    </location>
</feature>
<dbReference type="RefSeq" id="WP_117669998.1">
    <property type="nucleotide sequence ID" value="NZ_CABOGR010000001.1"/>
</dbReference>
<name>A0A3E4N7P3_9BACT</name>
<evidence type="ECO:0000256" key="1">
    <source>
        <dbReference type="SAM" id="Phobius"/>
    </source>
</evidence>
<gene>
    <name evidence="3" type="ORF">DWY14_02070</name>
    <name evidence="2" type="ORF">DXD04_00385</name>
</gene>
<keyword evidence="1" id="KW-0472">Membrane</keyword>
<evidence type="ECO:0000313" key="2">
    <source>
        <dbReference type="EMBL" id="RGK58398.1"/>
    </source>
</evidence>
<feature type="transmembrane region" description="Helical" evidence="1">
    <location>
        <begin position="38"/>
        <end position="54"/>
    </location>
</feature>
<keyword evidence="4" id="KW-1185">Reference proteome</keyword>
<dbReference type="Proteomes" id="UP000260862">
    <property type="component" value="Unassembled WGS sequence"/>
</dbReference>
<accession>A0A3E4N7P3</accession>
<dbReference type="EMBL" id="QRUY01000003">
    <property type="protein sequence ID" value="RGS09912.1"/>
    <property type="molecule type" value="Genomic_DNA"/>
</dbReference>
<dbReference type="EMBL" id="QSQT01000001">
    <property type="protein sequence ID" value="RGK58398.1"/>
    <property type="molecule type" value="Genomic_DNA"/>
</dbReference>
<organism evidence="2 4">
    <name type="scientific">Phocaeicola plebeius</name>
    <dbReference type="NCBI Taxonomy" id="310297"/>
    <lineage>
        <taxon>Bacteria</taxon>
        <taxon>Pseudomonadati</taxon>
        <taxon>Bacteroidota</taxon>
        <taxon>Bacteroidia</taxon>
        <taxon>Bacteroidales</taxon>
        <taxon>Bacteroidaceae</taxon>
        <taxon>Phocaeicola</taxon>
    </lineage>
</organism>
<feature type="transmembrane region" description="Helical" evidence="1">
    <location>
        <begin position="60"/>
        <end position="77"/>
    </location>
</feature>
<reference evidence="4 5" key="1">
    <citation type="submission" date="2018-08" db="EMBL/GenBank/DDBJ databases">
        <title>A genome reference for cultivated species of the human gut microbiota.</title>
        <authorList>
            <person name="Zou Y."/>
            <person name="Xue W."/>
            <person name="Luo G."/>
        </authorList>
    </citation>
    <scope>NUCLEOTIDE SEQUENCE [LARGE SCALE GENOMIC DNA]</scope>
    <source>
        <strain evidence="3 5">AF24-16AC</strain>
        <strain evidence="2 4">TF10-3AC</strain>
    </source>
</reference>
<sequence length="349" mass="40810">MKSFPLRYVRWTAEALGVCFIFLCRLLPDWGEMYARHFYPALSALLSALVSWIPFSMEEWFFVAACVLLAGLPLWGWKKKKGWKWTLRAEAELLVGVYLWFYVGWGINYFRKDFFTRSSVEYVAYQDSTFQHFLADYTRRLNQAYTQSPFPSHEIIEKEVKQLFAQVPSRFGLSSPRSYQHPKQVMFNALYSGVGVLGYMGPFFAESQLNRELPPLQWPFTYAHEYSHLLGISSEAEANFWAYQICIRSVSPAVRYSGYFGLLPYVLSNAATLLEEEDYRQLLASIRPEILQTLREKQAYWQARYNPWVGRVQELMYEYYLKGNQIPSGQKNYAEVVAMILALPGGWWK</sequence>
<keyword evidence="1" id="KW-0812">Transmembrane</keyword>
<proteinExistence type="predicted"/>